<proteinExistence type="predicted"/>
<accession>A0A158G090</accession>
<protein>
    <submittedName>
        <fullName evidence="2">Uncharacterized protein</fullName>
    </submittedName>
</protein>
<gene>
    <name evidence="2" type="ORF">AWB64_02030</name>
</gene>
<organism evidence="2 3">
    <name type="scientific">Caballeronia sordidicola</name>
    <name type="common">Burkholderia sordidicola</name>
    <dbReference type="NCBI Taxonomy" id="196367"/>
    <lineage>
        <taxon>Bacteria</taxon>
        <taxon>Pseudomonadati</taxon>
        <taxon>Pseudomonadota</taxon>
        <taxon>Betaproteobacteria</taxon>
        <taxon>Burkholderiales</taxon>
        <taxon>Burkholderiaceae</taxon>
        <taxon>Caballeronia</taxon>
    </lineage>
</organism>
<evidence type="ECO:0000313" key="3">
    <source>
        <dbReference type="Proteomes" id="UP000054893"/>
    </source>
</evidence>
<name>A0A158G090_CABSO</name>
<feature type="region of interest" description="Disordered" evidence="1">
    <location>
        <begin position="52"/>
        <end position="77"/>
    </location>
</feature>
<dbReference type="RefSeq" id="WP_060818546.1">
    <property type="nucleotide sequence ID" value="NZ_FCOC02000004.1"/>
</dbReference>
<dbReference type="OrthoDB" id="9010490at2"/>
<evidence type="ECO:0000256" key="1">
    <source>
        <dbReference type="SAM" id="MobiDB-lite"/>
    </source>
</evidence>
<dbReference type="AlphaFoldDB" id="A0A158G090"/>
<reference evidence="2 3" key="1">
    <citation type="submission" date="2016-01" db="EMBL/GenBank/DDBJ databases">
        <authorList>
            <person name="Oliw E.H."/>
        </authorList>
    </citation>
    <scope>NUCLEOTIDE SEQUENCE [LARGE SCALE GENOMIC DNA]</scope>
    <source>
        <strain evidence="2">LMG 22029</strain>
    </source>
</reference>
<evidence type="ECO:0000313" key="2">
    <source>
        <dbReference type="EMBL" id="SAL25271.1"/>
    </source>
</evidence>
<dbReference type="Proteomes" id="UP000054893">
    <property type="component" value="Unassembled WGS sequence"/>
</dbReference>
<dbReference type="EMBL" id="FCOC02000004">
    <property type="protein sequence ID" value="SAL25271.1"/>
    <property type="molecule type" value="Genomic_DNA"/>
</dbReference>
<sequence length="77" mass="8007">MAITANRLSDTEVLVETTVYTFSDSTVADAFMRCVGEESVDTCSTNHAPVATRAANDSKPDDLAPGSIISPSLGGMP</sequence>